<evidence type="ECO:0008006" key="5">
    <source>
        <dbReference type="Google" id="ProtNLM"/>
    </source>
</evidence>
<gene>
    <name evidence="3" type="ORF">SAMN04487904_1185</name>
</gene>
<feature type="region of interest" description="Disordered" evidence="1">
    <location>
        <begin position="125"/>
        <end position="147"/>
    </location>
</feature>
<evidence type="ECO:0000256" key="2">
    <source>
        <dbReference type="SAM" id="SignalP"/>
    </source>
</evidence>
<sequence>MRRTTLALSALALITTLGACGTTSSDQASTGNGGDGQSQSSGSEQTFHQISGLVSQTSNTMDGKQTVTMKMEIEGGSGAQGSMMSAMGGQTCQLDLAASEMSCDGAVPVVMTEKAIYIKMPGAAQSGKPWTKTSTGSAGTTGNMGQLGSMRQYSDIESMLPEGSSIESTEQVTLNGEQATKYEVVTDLSEVMSRSGNSVKGAYELFQKQGIEELRKTVWIGPNDLPMRVKTVTPKMEVMGTEVPETTTKITYSGWGEPVDITVPPADKVQGA</sequence>
<reference evidence="4" key="1">
    <citation type="submission" date="2016-10" db="EMBL/GenBank/DDBJ databases">
        <authorList>
            <person name="Varghese N."/>
            <person name="Submissions S."/>
        </authorList>
    </citation>
    <scope>NUCLEOTIDE SEQUENCE [LARGE SCALE GENOMIC DNA]</scope>
    <source>
        <strain evidence="4">DSM 45501</strain>
    </source>
</reference>
<dbReference type="InterPro" id="IPR029046">
    <property type="entry name" value="LolA/LolB/LppX"/>
</dbReference>
<dbReference type="Gene3D" id="2.50.20.20">
    <property type="match status" value="1"/>
</dbReference>
<evidence type="ECO:0000256" key="1">
    <source>
        <dbReference type="SAM" id="MobiDB-lite"/>
    </source>
</evidence>
<dbReference type="SUPFAM" id="SSF89392">
    <property type="entry name" value="Prokaryotic lipoproteins and lipoprotein localization factors"/>
    <property type="match status" value="1"/>
</dbReference>
<feature type="compositionally biased region" description="Low complexity" evidence="1">
    <location>
        <begin position="131"/>
        <end position="141"/>
    </location>
</feature>
<accession>A0A1I7CE62</accession>
<dbReference type="EMBL" id="FPAT01000018">
    <property type="protein sequence ID" value="SFT97661.1"/>
    <property type="molecule type" value="Genomic_DNA"/>
</dbReference>
<organism evidence="3 4">
    <name type="scientific">Actinopolyspora righensis</name>
    <dbReference type="NCBI Taxonomy" id="995060"/>
    <lineage>
        <taxon>Bacteria</taxon>
        <taxon>Bacillati</taxon>
        <taxon>Actinomycetota</taxon>
        <taxon>Actinomycetes</taxon>
        <taxon>Actinopolysporales</taxon>
        <taxon>Actinopolysporaceae</taxon>
        <taxon>Actinopolyspora</taxon>
        <taxon>Actinopolyspora alba group</taxon>
    </lineage>
</organism>
<proteinExistence type="predicted"/>
<dbReference type="RefSeq" id="WP_139235288.1">
    <property type="nucleotide sequence ID" value="NZ_FPAT01000018.1"/>
</dbReference>
<feature type="region of interest" description="Disordered" evidence="1">
    <location>
        <begin position="23"/>
        <end position="46"/>
    </location>
</feature>
<feature type="chain" id="PRO_5039142927" description="Lipoprotein" evidence="2">
    <location>
        <begin position="20"/>
        <end position="272"/>
    </location>
</feature>
<dbReference type="PROSITE" id="PS51257">
    <property type="entry name" value="PROKAR_LIPOPROTEIN"/>
    <property type="match status" value="1"/>
</dbReference>
<evidence type="ECO:0000313" key="3">
    <source>
        <dbReference type="EMBL" id="SFT97661.1"/>
    </source>
</evidence>
<keyword evidence="4" id="KW-1185">Reference proteome</keyword>
<dbReference type="Proteomes" id="UP000199165">
    <property type="component" value="Unassembled WGS sequence"/>
</dbReference>
<feature type="signal peptide" evidence="2">
    <location>
        <begin position="1"/>
        <end position="19"/>
    </location>
</feature>
<name>A0A1I7CE62_9ACTN</name>
<evidence type="ECO:0000313" key="4">
    <source>
        <dbReference type="Proteomes" id="UP000199165"/>
    </source>
</evidence>
<protein>
    <recommendedName>
        <fullName evidence="5">Lipoprotein</fullName>
    </recommendedName>
</protein>
<keyword evidence="2" id="KW-0732">Signal</keyword>
<dbReference type="AlphaFoldDB" id="A0A1I7CE62"/>